<dbReference type="EMBL" id="JADCNL010000009">
    <property type="protein sequence ID" value="KAG0466070.1"/>
    <property type="molecule type" value="Genomic_DNA"/>
</dbReference>
<comment type="caution">
    <text evidence="1">The sequence shown here is derived from an EMBL/GenBank/DDBJ whole genome shotgun (WGS) entry which is preliminary data.</text>
</comment>
<dbReference type="Proteomes" id="UP000636800">
    <property type="component" value="Unassembled WGS sequence"/>
</dbReference>
<reference evidence="1 2" key="1">
    <citation type="journal article" date="2020" name="Nat. Food">
        <title>A phased Vanilla planifolia genome enables genetic improvement of flavour and production.</title>
        <authorList>
            <person name="Hasing T."/>
            <person name="Tang H."/>
            <person name="Brym M."/>
            <person name="Khazi F."/>
            <person name="Huang T."/>
            <person name="Chambers A.H."/>
        </authorList>
    </citation>
    <scope>NUCLEOTIDE SEQUENCE [LARGE SCALE GENOMIC DNA]</scope>
    <source>
        <tissue evidence="1">Leaf</tissue>
    </source>
</reference>
<accession>A0A835Q4C4</accession>
<evidence type="ECO:0000313" key="2">
    <source>
        <dbReference type="Proteomes" id="UP000636800"/>
    </source>
</evidence>
<keyword evidence="2" id="KW-1185">Reference proteome</keyword>
<protein>
    <submittedName>
        <fullName evidence="1">Uncharacterized protein</fullName>
    </submittedName>
</protein>
<proteinExistence type="predicted"/>
<name>A0A835Q4C4_VANPL</name>
<gene>
    <name evidence="1" type="ORF">HPP92_017650</name>
</gene>
<sequence>MGGDSLRGRHVTPALDSKVDGTHPCYEATLVLRVKGCVCAVTSRIVIRQPYTLQQAPRINMKRVPQN</sequence>
<dbReference type="AlphaFoldDB" id="A0A835Q4C4"/>
<evidence type="ECO:0000313" key="1">
    <source>
        <dbReference type="EMBL" id="KAG0466070.1"/>
    </source>
</evidence>
<organism evidence="1 2">
    <name type="scientific">Vanilla planifolia</name>
    <name type="common">Vanilla</name>
    <dbReference type="NCBI Taxonomy" id="51239"/>
    <lineage>
        <taxon>Eukaryota</taxon>
        <taxon>Viridiplantae</taxon>
        <taxon>Streptophyta</taxon>
        <taxon>Embryophyta</taxon>
        <taxon>Tracheophyta</taxon>
        <taxon>Spermatophyta</taxon>
        <taxon>Magnoliopsida</taxon>
        <taxon>Liliopsida</taxon>
        <taxon>Asparagales</taxon>
        <taxon>Orchidaceae</taxon>
        <taxon>Vanilloideae</taxon>
        <taxon>Vanilleae</taxon>
        <taxon>Vanilla</taxon>
    </lineage>
</organism>
<dbReference type="OrthoDB" id="2149840at2759"/>